<accession>A0A0E3TKF2</accession>
<evidence type="ECO:0000313" key="2">
    <source>
        <dbReference type="EMBL" id="AKC35075.1"/>
    </source>
</evidence>
<gene>
    <name evidence="2" type="primary">dfgC</name>
    <name evidence="3" type="ORF">HNP82_000226</name>
</gene>
<evidence type="ECO:0000259" key="1">
    <source>
        <dbReference type="Pfam" id="PF01261"/>
    </source>
</evidence>
<dbReference type="EMBL" id="KP137588">
    <property type="protein sequence ID" value="AKC35075.1"/>
    <property type="molecule type" value="Genomic_DNA"/>
</dbReference>
<evidence type="ECO:0000313" key="3">
    <source>
        <dbReference type="EMBL" id="MBB5263132.1"/>
    </source>
</evidence>
<reference evidence="3 4" key="2">
    <citation type="submission" date="2020-08" db="EMBL/GenBank/DDBJ databases">
        <title>Genomic Encyclopedia of Type Strains, Phase IV (KMG-IV): sequencing the most valuable type-strain genomes for metagenomic binning, comparative biology and taxonomic classification.</title>
        <authorList>
            <person name="Goeker M."/>
        </authorList>
    </citation>
    <scope>NUCLEOTIDE SEQUENCE [LARGE SCALE GENOMIC DNA]</scope>
    <source>
        <strain evidence="3 4">DSM 106146</strain>
    </source>
</reference>
<protein>
    <submittedName>
        <fullName evidence="2">DfgC</fullName>
    </submittedName>
    <submittedName>
        <fullName evidence="3">Sugar phosphate isomerase/epimerase</fullName>
    </submittedName>
</protein>
<feature type="domain" description="Xylose isomerase-like TIM barrel" evidence="1">
    <location>
        <begin position="30"/>
        <end position="275"/>
    </location>
</feature>
<reference evidence="2" key="1">
    <citation type="journal article" date="2016" name="Environ. Microbiol.">
        <title>Identification and functional expression of genes encoding flavonoid O- and C-glycosidases in intestinal bacteria.</title>
        <authorList>
            <person name="Braune A."/>
            <person name="Engst W."/>
            <person name="Blaut M."/>
        </authorList>
    </citation>
    <scope>NUCLEOTIDE SEQUENCE</scope>
    <source>
        <strain evidence="2">CG19-1</strain>
    </source>
</reference>
<dbReference type="SUPFAM" id="SSF51658">
    <property type="entry name" value="Xylose isomerase-like"/>
    <property type="match status" value="1"/>
</dbReference>
<dbReference type="InterPro" id="IPR036237">
    <property type="entry name" value="Xyl_isomerase-like_sf"/>
</dbReference>
<organism evidence="2">
    <name type="scientific">Catenibacillus scindens</name>
    <dbReference type="NCBI Taxonomy" id="673271"/>
    <lineage>
        <taxon>Bacteria</taxon>
        <taxon>Bacillati</taxon>
        <taxon>Bacillota</taxon>
        <taxon>Clostridia</taxon>
        <taxon>Lachnospirales</taxon>
        <taxon>Lachnospiraceae</taxon>
        <taxon>Catenibacillus</taxon>
    </lineage>
</organism>
<dbReference type="InterPro" id="IPR013022">
    <property type="entry name" value="Xyl_isomerase-like_TIM-brl"/>
</dbReference>
<dbReference type="Pfam" id="PF01261">
    <property type="entry name" value="AP_endonuc_2"/>
    <property type="match status" value="1"/>
</dbReference>
<dbReference type="GO" id="GO:0016853">
    <property type="term" value="F:isomerase activity"/>
    <property type="evidence" value="ECO:0007669"/>
    <property type="project" value="UniProtKB-KW"/>
</dbReference>
<evidence type="ECO:0000313" key="4">
    <source>
        <dbReference type="Proteomes" id="UP000543642"/>
    </source>
</evidence>
<keyword evidence="3" id="KW-0413">Isomerase</keyword>
<dbReference type="Gene3D" id="3.20.20.150">
    <property type="entry name" value="Divalent-metal-dependent TIM barrel enzymes"/>
    <property type="match status" value="1"/>
</dbReference>
<dbReference type="Proteomes" id="UP000543642">
    <property type="component" value="Unassembled WGS sequence"/>
</dbReference>
<proteinExistence type="predicted"/>
<keyword evidence="4" id="KW-1185">Reference proteome</keyword>
<dbReference type="EMBL" id="JACHFW010000001">
    <property type="protein sequence ID" value="MBB5263132.1"/>
    <property type="molecule type" value="Genomic_DNA"/>
</dbReference>
<dbReference type="PANTHER" id="PTHR12110">
    <property type="entry name" value="HYDROXYPYRUVATE ISOMERASE"/>
    <property type="match status" value="1"/>
</dbReference>
<dbReference type="InterPro" id="IPR050312">
    <property type="entry name" value="IolE/XylAMocC-like"/>
</dbReference>
<dbReference type="PANTHER" id="PTHR12110:SF41">
    <property type="entry name" value="INOSOSE DEHYDRATASE"/>
    <property type="match status" value="1"/>
</dbReference>
<name>A0A0E3TKF2_9FIRM</name>
<dbReference type="AlphaFoldDB" id="A0A0E3TKF2"/>
<sequence>MSKKLPVAVQVYGLRDLLENTPENFKDVMQKVKDLGYDGVELAGLYGLEPEFVKKTLDEVGLVPISAHVPFVDMMEDLDKVIADYSTIGVKYLVMPYMAEEYRPVNPEGFKGFLPLLNEIGEKIHKAGMTFLYHNHDFEFVKLEDGRWGYDAMFEAIPHDNLMSELDTCWCDVATGDPCGFIRKYTGRIPVVHLKDYIKKGEVKNMYKLIGIETEEDDSDTGYFGFRPVGFGQMIWEPVLEASIEAGANWVVVEQDEHYEVDPLECARRSREYLKILGW</sequence>
<dbReference type="RefSeq" id="WP_183770521.1">
    <property type="nucleotide sequence ID" value="NZ_CAWVEG010000038.1"/>
</dbReference>